<accession>A0A385TMI9</accession>
<reference evidence="1 2" key="1">
    <citation type="submission" date="2018-09" db="EMBL/GenBank/DDBJ databases">
        <title>Genome Sequence of Paenibacillus lautus Strain E7593-69, Azo Dye-Degrading Bacteria, Isolated from Commercial Tattoo Inks.</title>
        <authorList>
            <person name="Nho S.W."/>
            <person name="Kim S.-J."/>
            <person name="Kweon O."/>
            <person name="Cerniglia C.E."/>
        </authorList>
    </citation>
    <scope>NUCLEOTIDE SEQUENCE [LARGE SCALE GENOMIC DNA]</scope>
    <source>
        <strain evidence="1 2">E7593-69</strain>
    </source>
</reference>
<dbReference type="AlphaFoldDB" id="A0A385TMI9"/>
<gene>
    <name evidence="1" type="ORF">D5F53_17025</name>
</gene>
<name>A0A385TMI9_PAELA</name>
<evidence type="ECO:0000313" key="2">
    <source>
        <dbReference type="Proteomes" id="UP000266552"/>
    </source>
</evidence>
<dbReference type="EMBL" id="CP032412">
    <property type="protein sequence ID" value="AYB44873.1"/>
    <property type="molecule type" value="Genomic_DNA"/>
</dbReference>
<dbReference type="Proteomes" id="UP000266552">
    <property type="component" value="Chromosome"/>
</dbReference>
<sequence>MSSDKLLTNKEHKERIEKAYGKSLKDVMHEMVVKRNLDQWDGSEVLGISKELFVTWRTQFQLGPMQRAANMAEQHRNETIKRYQNELEEVNLQRKFEYKSETSLRGFKEMIERLLEVEKQKGILNNKDATSNLSMVLQVGILEGVLDYINKYEEDNLEKQFQSEIHLLKWLAIER</sequence>
<keyword evidence="2" id="KW-1185">Reference proteome</keyword>
<proteinExistence type="predicted"/>
<dbReference type="RefSeq" id="WP_119848749.1">
    <property type="nucleotide sequence ID" value="NZ_CP032412.1"/>
</dbReference>
<dbReference type="KEGG" id="plw:D5F53_17025"/>
<evidence type="ECO:0000313" key="1">
    <source>
        <dbReference type="EMBL" id="AYB44873.1"/>
    </source>
</evidence>
<protein>
    <submittedName>
        <fullName evidence="1">Uncharacterized protein</fullName>
    </submittedName>
</protein>
<organism evidence="1 2">
    <name type="scientific">Paenibacillus lautus</name>
    <name type="common">Bacillus lautus</name>
    <dbReference type="NCBI Taxonomy" id="1401"/>
    <lineage>
        <taxon>Bacteria</taxon>
        <taxon>Bacillati</taxon>
        <taxon>Bacillota</taxon>
        <taxon>Bacilli</taxon>
        <taxon>Bacillales</taxon>
        <taxon>Paenibacillaceae</taxon>
        <taxon>Paenibacillus</taxon>
    </lineage>
</organism>